<accession>A0A6J4PJV6</accession>
<dbReference type="GO" id="GO:0005737">
    <property type="term" value="C:cytoplasm"/>
    <property type="evidence" value="ECO:0007669"/>
    <property type="project" value="UniProtKB-SubCell"/>
</dbReference>
<keyword evidence="3 4" id="KW-0012">Acyltransferase</keyword>
<comment type="catalytic activity">
    <reaction evidence="4">
        <text>N-terminal L-lysyl-[protein] + L-leucyl-tRNA(Leu) = N-terminal L-leucyl-L-lysyl-[protein] + tRNA(Leu) + H(+)</text>
        <dbReference type="Rhea" id="RHEA:12340"/>
        <dbReference type="Rhea" id="RHEA-COMP:9613"/>
        <dbReference type="Rhea" id="RHEA-COMP:9622"/>
        <dbReference type="Rhea" id="RHEA-COMP:12670"/>
        <dbReference type="Rhea" id="RHEA-COMP:12671"/>
        <dbReference type="ChEBI" id="CHEBI:15378"/>
        <dbReference type="ChEBI" id="CHEBI:65249"/>
        <dbReference type="ChEBI" id="CHEBI:78442"/>
        <dbReference type="ChEBI" id="CHEBI:78494"/>
        <dbReference type="ChEBI" id="CHEBI:133043"/>
        <dbReference type="EC" id="2.3.2.6"/>
    </reaction>
</comment>
<protein>
    <recommendedName>
        <fullName evidence="4">Leucyl/phenylalanyl-tRNA--protein transferase</fullName>
        <ecNumber evidence="4">2.3.2.6</ecNumber>
    </recommendedName>
    <alternativeName>
        <fullName evidence="4">L/F-transferase</fullName>
    </alternativeName>
    <alternativeName>
        <fullName evidence="4">Leucyltransferase</fullName>
    </alternativeName>
    <alternativeName>
        <fullName evidence="4">Phenyalanyltransferase</fullName>
    </alternativeName>
</protein>
<dbReference type="Gene3D" id="3.40.630.70">
    <property type="entry name" value="Leucyl/phenylalanyl-tRNA-protein transferase, C-terminal domain"/>
    <property type="match status" value="1"/>
</dbReference>
<dbReference type="HAMAP" id="MF_00688">
    <property type="entry name" value="Leu_Phe_trans"/>
    <property type="match status" value="1"/>
</dbReference>
<evidence type="ECO:0000256" key="1">
    <source>
        <dbReference type="ARBA" id="ARBA00022490"/>
    </source>
</evidence>
<dbReference type="PANTHER" id="PTHR30098">
    <property type="entry name" value="LEUCYL/PHENYLALANYL-TRNA--PROTEIN TRANSFERASE"/>
    <property type="match status" value="1"/>
</dbReference>
<keyword evidence="2 4" id="KW-0808">Transferase</keyword>
<comment type="subcellular location">
    <subcellularLocation>
        <location evidence="4">Cytoplasm</location>
    </subcellularLocation>
</comment>
<comment type="catalytic activity">
    <reaction evidence="4">
        <text>L-phenylalanyl-tRNA(Phe) + an N-terminal L-alpha-aminoacyl-[protein] = an N-terminal L-phenylalanyl-L-alpha-aminoacyl-[protein] + tRNA(Phe)</text>
        <dbReference type="Rhea" id="RHEA:43632"/>
        <dbReference type="Rhea" id="RHEA-COMP:9668"/>
        <dbReference type="Rhea" id="RHEA-COMP:9699"/>
        <dbReference type="Rhea" id="RHEA-COMP:10636"/>
        <dbReference type="Rhea" id="RHEA-COMP:10637"/>
        <dbReference type="ChEBI" id="CHEBI:78442"/>
        <dbReference type="ChEBI" id="CHEBI:78531"/>
        <dbReference type="ChEBI" id="CHEBI:78597"/>
        <dbReference type="ChEBI" id="CHEBI:83561"/>
        <dbReference type="EC" id="2.3.2.6"/>
    </reaction>
</comment>
<evidence type="ECO:0000313" key="5">
    <source>
        <dbReference type="EMBL" id="CAA9412337.1"/>
    </source>
</evidence>
<dbReference type="AlphaFoldDB" id="A0A6J4PJV6"/>
<reference evidence="5" key="1">
    <citation type="submission" date="2020-02" db="EMBL/GenBank/DDBJ databases">
        <authorList>
            <person name="Meier V. D."/>
        </authorList>
    </citation>
    <scope>NUCLEOTIDE SEQUENCE</scope>
    <source>
        <strain evidence="5">AVDCRST_MAG82</strain>
    </source>
</reference>
<comment type="function">
    <text evidence="4">Functions in the N-end rule pathway of protein degradation where it conjugates Leu, Phe and, less efficiently, Met from aminoacyl-tRNAs to the N-termini of proteins containing an N-terminal arginine or lysine.</text>
</comment>
<dbReference type="GO" id="GO:0030163">
    <property type="term" value="P:protein catabolic process"/>
    <property type="evidence" value="ECO:0007669"/>
    <property type="project" value="UniProtKB-UniRule"/>
</dbReference>
<dbReference type="InterPro" id="IPR004616">
    <property type="entry name" value="Leu/Phe-tRNA_Trfase"/>
</dbReference>
<gene>
    <name evidence="4" type="primary">aat</name>
    <name evidence="5" type="ORF">AVDCRST_MAG82-874</name>
</gene>
<dbReference type="SUPFAM" id="SSF55729">
    <property type="entry name" value="Acyl-CoA N-acyltransferases (Nat)"/>
    <property type="match status" value="1"/>
</dbReference>
<keyword evidence="1 4" id="KW-0963">Cytoplasm</keyword>
<comment type="similarity">
    <text evidence="4">Belongs to the L/F-transferase family.</text>
</comment>
<dbReference type="PANTHER" id="PTHR30098:SF2">
    <property type="entry name" value="LEUCYL_PHENYLALANYL-TRNA--PROTEIN TRANSFERASE"/>
    <property type="match status" value="1"/>
</dbReference>
<organism evidence="5">
    <name type="scientific">uncultured Rubrobacteraceae bacterium</name>
    <dbReference type="NCBI Taxonomy" id="349277"/>
    <lineage>
        <taxon>Bacteria</taxon>
        <taxon>Bacillati</taxon>
        <taxon>Actinomycetota</taxon>
        <taxon>Rubrobacteria</taxon>
        <taxon>Rubrobacterales</taxon>
        <taxon>Rubrobacteraceae</taxon>
        <taxon>environmental samples</taxon>
    </lineage>
</organism>
<dbReference type="InterPro" id="IPR042203">
    <property type="entry name" value="Leu/Phe-tRNA_Trfase_C"/>
</dbReference>
<name>A0A6J4PJV6_9ACTN</name>
<dbReference type="Pfam" id="PF03588">
    <property type="entry name" value="Leu_Phe_trans"/>
    <property type="match status" value="1"/>
</dbReference>
<sequence length="190" mass="21621">MRLTTEILEACYRAGAFPMADSYGHVEFYRSDPRSVLEFGDLHVSRSLGRVIRKGAYDVRVDEDFEGVVRACADREETWINAEIVDAYVRLHRAGKAHSVEAYHESELAGGLYGVSLGGAFMGESMFTRKSDASKVCFVYLVERLKERGFSLLDCQIQNSHLFRLGAREIPEHEYLRRLELALCLDRSFV</sequence>
<dbReference type="GO" id="GO:0008914">
    <property type="term" value="F:leucyl-tRNA--protein transferase activity"/>
    <property type="evidence" value="ECO:0007669"/>
    <property type="project" value="UniProtKB-UniRule"/>
</dbReference>
<dbReference type="FunFam" id="3.40.630.70:FF:000001">
    <property type="entry name" value="Leucyl/phenylalanyl-tRNA--protein transferase"/>
    <property type="match status" value="1"/>
</dbReference>
<proteinExistence type="inferred from homology"/>
<dbReference type="NCBIfam" id="TIGR00667">
    <property type="entry name" value="aat"/>
    <property type="match status" value="1"/>
</dbReference>
<evidence type="ECO:0000256" key="4">
    <source>
        <dbReference type="HAMAP-Rule" id="MF_00688"/>
    </source>
</evidence>
<evidence type="ECO:0000256" key="3">
    <source>
        <dbReference type="ARBA" id="ARBA00023315"/>
    </source>
</evidence>
<dbReference type="InterPro" id="IPR016181">
    <property type="entry name" value="Acyl_CoA_acyltransferase"/>
</dbReference>
<evidence type="ECO:0000256" key="2">
    <source>
        <dbReference type="ARBA" id="ARBA00022679"/>
    </source>
</evidence>
<dbReference type="EC" id="2.3.2.6" evidence="4"/>
<dbReference type="EMBL" id="CADCVA010000114">
    <property type="protein sequence ID" value="CAA9412337.1"/>
    <property type="molecule type" value="Genomic_DNA"/>
</dbReference>
<comment type="catalytic activity">
    <reaction evidence="4">
        <text>N-terminal L-arginyl-[protein] + L-leucyl-tRNA(Leu) = N-terminal L-leucyl-L-arginyl-[protein] + tRNA(Leu) + H(+)</text>
        <dbReference type="Rhea" id="RHEA:50416"/>
        <dbReference type="Rhea" id="RHEA-COMP:9613"/>
        <dbReference type="Rhea" id="RHEA-COMP:9622"/>
        <dbReference type="Rhea" id="RHEA-COMP:12672"/>
        <dbReference type="Rhea" id="RHEA-COMP:12673"/>
        <dbReference type="ChEBI" id="CHEBI:15378"/>
        <dbReference type="ChEBI" id="CHEBI:64719"/>
        <dbReference type="ChEBI" id="CHEBI:78442"/>
        <dbReference type="ChEBI" id="CHEBI:78494"/>
        <dbReference type="ChEBI" id="CHEBI:133044"/>
        <dbReference type="EC" id="2.3.2.6"/>
    </reaction>
</comment>